<evidence type="ECO:0000259" key="9">
    <source>
        <dbReference type="Pfam" id="PF01545"/>
    </source>
</evidence>
<feature type="compositionally biased region" description="Basic and acidic residues" evidence="7">
    <location>
        <begin position="116"/>
        <end position="125"/>
    </location>
</feature>
<dbReference type="Proteomes" id="UP000663882">
    <property type="component" value="Unassembled WGS sequence"/>
</dbReference>
<evidence type="ECO:0000256" key="6">
    <source>
        <dbReference type="ARBA" id="ARBA00023136"/>
    </source>
</evidence>
<feature type="domain" description="Cation efflux protein cytoplasmic" evidence="10">
    <location>
        <begin position="359"/>
        <end position="421"/>
    </location>
</feature>
<comment type="caution">
    <text evidence="11">The sequence shown here is derived from an EMBL/GenBank/DDBJ whole genome shotgun (WGS) entry which is preliminary data.</text>
</comment>
<feature type="transmembrane region" description="Helical" evidence="8">
    <location>
        <begin position="137"/>
        <end position="159"/>
    </location>
</feature>
<gene>
    <name evidence="11" type="ORF">RFH988_LOCUS2496</name>
</gene>
<dbReference type="InterPro" id="IPR027470">
    <property type="entry name" value="Cation_efflux_CTD"/>
</dbReference>
<dbReference type="SUPFAM" id="SSF160240">
    <property type="entry name" value="Cation efflux protein cytoplasmic domain-like"/>
    <property type="match status" value="2"/>
</dbReference>
<evidence type="ECO:0008006" key="13">
    <source>
        <dbReference type="Google" id="ProtNLM"/>
    </source>
</evidence>
<evidence type="ECO:0000313" key="11">
    <source>
        <dbReference type="EMBL" id="CAF0773470.1"/>
    </source>
</evidence>
<evidence type="ECO:0000256" key="3">
    <source>
        <dbReference type="ARBA" id="ARBA00022448"/>
    </source>
</evidence>
<evidence type="ECO:0000256" key="7">
    <source>
        <dbReference type="SAM" id="MobiDB-lite"/>
    </source>
</evidence>
<dbReference type="SUPFAM" id="SSF161111">
    <property type="entry name" value="Cation efflux protein transmembrane domain-like"/>
    <property type="match status" value="1"/>
</dbReference>
<organism evidence="11 12">
    <name type="scientific">Rotaria sordida</name>
    <dbReference type="NCBI Taxonomy" id="392033"/>
    <lineage>
        <taxon>Eukaryota</taxon>
        <taxon>Metazoa</taxon>
        <taxon>Spiralia</taxon>
        <taxon>Gnathifera</taxon>
        <taxon>Rotifera</taxon>
        <taxon>Eurotatoria</taxon>
        <taxon>Bdelloidea</taxon>
        <taxon>Philodinida</taxon>
        <taxon>Philodinidae</taxon>
        <taxon>Rotaria</taxon>
    </lineage>
</organism>
<dbReference type="InterPro" id="IPR002524">
    <property type="entry name" value="Cation_efflux"/>
</dbReference>
<dbReference type="OrthoDB" id="78296at2759"/>
<feature type="domain" description="Cation efflux protein transmembrane" evidence="9">
    <location>
        <begin position="141"/>
        <end position="346"/>
    </location>
</feature>
<comment type="similarity">
    <text evidence="2">Belongs to the cation diffusion facilitator (CDF) transporter (TC 2.A.4) family. SLC30A subfamily.</text>
</comment>
<feature type="transmembrane region" description="Helical" evidence="8">
    <location>
        <begin position="206"/>
        <end position="224"/>
    </location>
</feature>
<feature type="transmembrane region" description="Helical" evidence="8">
    <location>
        <begin position="252"/>
        <end position="275"/>
    </location>
</feature>
<evidence type="ECO:0000313" key="12">
    <source>
        <dbReference type="Proteomes" id="UP000663882"/>
    </source>
</evidence>
<dbReference type="AlphaFoldDB" id="A0A813QV50"/>
<dbReference type="InterPro" id="IPR058533">
    <property type="entry name" value="Cation_efflux_TM"/>
</dbReference>
<dbReference type="InterPro" id="IPR036837">
    <property type="entry name" value="Cation_efflux_CTD_sf"/>
</dbReference>
<dbReference type="Gene3D" id="1.20.1510.10">
    <property type="entry name" value="Cation efflux protein transmembrane domain"/>
    <property type="match status" value="1"/>
</dbReference>
<keyword evidence="5 8" id="KW-1133">Transmembrane helix</keyword>
<reference evidence="11" key="1">
    <citation type="submission" date="2021-02" db="EMBL/GenBank/DDBJ databases">
        <authorList>
            <person name="Nowell W R."/>
        </authorList>
    </citation>
    <scope>NUCLEOTIDE SEQUENCE</scope>
</reference>
<dbReference type="Pfam" id="PF01545">
    <property type="entry name" value="Cation_efflux"/>
    <property type="match status" value="1"/>
</dbReference>
<evidence type="ECO:0000256" key="8">
    <source>
        <dbReference type="SAM" id="Phobius"/>
    </source>
</evidence>
<accession>A0A813QV50</accession>
<evidence type="ECO:0000256" key="1">
    <source>
        <dbReference type="ARBA" id="ARBA00004141"/>
    </source>
</evidence>
<comment type="subcellular location">
    <subcellularLocation>
        <location evidence="1">Membrane</location>
        <topology evidence="1">Multi-pass membrane protein</topology>
    </subcellularLocation>
</comment>
<feature type="transmembrane region" description="Helical" evidence="8">
    <location>
        <begin position="165"/>
        <end position="185"/>
    </location>
</feature>
<keyword evidence="6 8" id="KW-0472">Membrane</keyword>
<dbReference type="GO" id="GO:0016020">
    <property type="term" value="C:membrane"/>
    <property type="evidence" value="ECO:0007669"/>
    <property type="project" value="UniProtKB-SubCell"/>
</dbReference>
<feature type="region of interest" description="Disordered" evidence="7">
    <location>
        <begin position="104"/>
        <end position="125"/>
    </location>
</feature>
<dbReference type="InterPro" id="IPR050291">
    <property type="entry name" value="CDF_Transporter"/>
</dbReference>
<name>A0A813QV50_9BILA</name>
<dbReference type="GO" id="GO:0008324">
    <property type="term" value="F:monoatomic cation transmembrane transporter activity"/>
    <property type="evidence" value="ECO:0007669"/>
    <property type="project" value="InterPro"/>
</dbReference>
<dbReference type="EMBL" id="CAJNOO010000054">
    <property type="protein sequence ID" value="CAF0773470.1"/>
    <property type="molecule type" value="Genomic_DNA"/>
</dbReference>
<feature type="transmembrane region" description="Helical" evidence="8">
    <location>
        <begin position="317"/>
        <end position="342"/>
    </location>
</feature>
<dbReference type="Gene3D" id="3.30.70.1350">
    <property type="entry name" value="Cation efflux protein, cytoplasmic domain"/>
    <property type="match status" value="2"/>
</dbReference>
<keyword evidence="4 8" id="KW-0812">Transmembrane</keyword>
<evidence type="ECO:0000256" key="4">
    <source>
        <dbReference type="ARBA" id="ARBA00022692"/>
    </source>
</evidence>
<dbReference type="InterPro" id="IPR027469">
    <property type="entry name" value="Cation_efflux_TMD_sf"/>
</dbReference>
<dbReference type="Pfam" id="PF16916">
    <property type="entry name" value="ZT_dimer"/>
    <property type="match status" value="1"/>
</dbReference>
<dbReference type="FunFam" id="1.20.1510.10:FF:000005">
    <property type="entry name" value="Putative Cation diffusion facilitator 1"/>
    <property type="match status" value="1"/>
</dbReference>
<evidence type="ECO:0000259" key="10">
    <source>
        <dbReference type="Pfam" id="PF16916"/>
    </source>
</evidence>
<keyword evidence="3" id="KW-0813">Transport</keyword>
<feature type="transmembrane region" description="Helical" evidence="8">
    <location>
        <begin position="295"/>
        <end position="311"/>
    </location>
</feature>
<dbReference type="PANTHER" id="PTHR43840:SF13">
    <property type="entry name" value="CATION EFFLUX PROTEIN CYTOPLASMIC DOMAIN-CONTAINING PROTEIN"/>
    <property type="match status" value="1"/>
</dbReference>
<evidence type="ECO:0000256" key="5">
    <source>
        <dbReference type="ARBA" id="ARBA00022989"/>
    </source>
</evidence>
<proteinExistence type="inferred from homology"/>
<dbReference type="PANTHER" id="PTHR43840">
    <property type="entry name" value="MITOCHONDRIAL METAL TRANSPORTER 1-RELATED"/>
    <property type="match status" value="1"/>
</dbReference>
<evidence type="ECO:0000256" key="2">
    <source>
        <dbReference type="ARBA" id="ARBA00008873"/>
    </source>
</evidence>
<dbReference type="NCBIfam" id="TIGR01297">
    <property type="entry name" value="CDF"/>
    <property type="match status" value="1"/>
</dbReference>
<protein>
    <recommendedName>
        <fullName evidence="13">Cation efflux protein cytoplasmic domain-containing protein</fullName>
    </recommendedName>
</protein>
<sequence>MEPIVTIDNGQVLASTEINSEPSEDIVLLPRNSSSIKRQRSIEYANGDDHKWEAAPSAFSIEGITACRRGKRAEDEKLPKKVRSFYKKQDKLISTLERLHRLNSRKDSDNEIEDGEGGKNNKKSKDDLKLKRKRISLYTNISLLVNVFLLIVKIIAAYTSHSLSVISSVVDSGVDLASSLILFWATRAIKRRDPFMYPQGRTRLEPISIVILSVIMCSASIQVISESLQTTVNDIKMLQKYPSNSSSYVHPINMTTLPVTIMCITIVCKLLLFILCSRESSETLNALAQDHRNDVFSNSVALICGTFGFLARRNPILFPVSLVLADPIGAIVISIYILITWIRQANQQIKHLTGHTANPEFLKQITWIAFNHSPSILKLDTVRAFHFGTYFLVEVDIVLPEDMSLKEAHDIGEELQKKIESIPEVERVDIVLPEDMSLKEAHDIGEELQKKIESIPEVERAFVHLDYEFNHKASDEHKIV</sequence>